<dbReference type="InterPro" id="IPR014820">
    <property type="entry name" value="PriCT_1"/>
</dbReference>
<accession>A0A1W7ACH7</accession>
<dbReference type="KEGG" id="mcak:MCCS_16780"/>
<dbReference type="STRING" id="1855823.MCCS_16780"/>
<dbReference type="GeneID" id="35295783"/>
<dbReference type="RefSeq" id="WP_086042879.1">
    <property type="nucleotide sequence ID" value="NZ_CBCRZA010000015.1"/>
</dbReference>
<dbReference type="Proteomes" id="UP000194154">
    <property type="component" value="Chromosome"/>
</dbReference>
<gene>
    <name evidence="2" type="ORF">MCCS_16780</name>
</gene>
<dbReference type="AlphaFoldDB" id="A0A1W7ACH7"/>
<evidence type="ECO:0000259" key="1">
    <source>
        <dbReference type="SMART" id="SM00942"/>
    </source>
</evidence>
<dbReference type="Pfam" id="PF08708">
    <property type="entry name" value="PriCT_1"/>
    <property type="match status" value="1"/>
</dbReference>
<proteinExistence type="predicted"/>
<protein>
    <recommendedName>
        <fullName evidence="1">Primase C-terminal 1 domain-containing protein</fullName>
    </recommendedName>
</protein>
<reference evidence="2 3" key="1">
    <citation type="journal article" date="2017" name="Int. J. Syst. Evol. Microbiol.">
        <title>Macrococcus canis sp. nov., a skin bacterium associated with infections in dogs.</title>
        <authorList>
            <person name="Gobeli Brawand S."/>
            <person name="Cotting K."/>
            <person name="Gomez-Sanz E."/>
            <person name="Collaud A."/>
            <person name="Thomann A."/>
            <person name="Brodard I."/>
            <person name="Rodriguez-Campos S."/>
            <person name="Strauss C."/>
            <person name="Perreten V."/>
        </authorList>
    </citation>
    <scope>NUCLEOTIDE SEQUENCE [LARGE SCALE GENOMIC DNA]</scope>
    <source>
        <strain evidence="2 3">KM45013</strain>
    </source>
</reference>
<sequence length="293" mass="34192">MENTQNIIELDHDNSISITIFENEYNTIPVQNTNTTVSFLYTVLSNPKIGPKKSNMCFVGGQVYPKRNNKNTLNRSVLTFDFDEMPPYFNLFEHVRERFMFGFATYSTHNHTEEKPRMRLVIPLDKPYELSPQEYRAAIQYITNDVLELDCLDPASEVLSQVMFLPTCENADTYEFDYVDEEIFILDEVLDKLEVIAEASTESIQSNEYWLDILKGKNEGGRNQSCAQLTGHLLRRFIDPYVAYEIVNMWNERNNPPLPQKELDTTFNSILRTEQIRRNENKVVMSKEPIIRS</sequence>
<keyword evidence="3" id="KW-1185">Reference proteome</keyword>
<dbReference type="SMART" id="SM00942">
    <property type="entry name" value="PriCT_1"/>
    <property type="match status" value="1"/>
</dbReference>
<name>A0A1W7ACH7_9STAP</name>
<organism evidence="2 3">
    <name type="scientific">Macrococcoides canis</name>
    <dbReference type="NCBI Taxonomy" id="1855823"/>
    <lineage>
        <taxon>Bacteria</taxon>
        <taxon>Bacillati</taxon>
        <taxon>Bacillota</taxon>
        <taxon>Bacilli</taxon>
        <taxon>Bacillales</taxon>
        <taxon>Staphylococcaceae</taxon>
        <taxon>Macrococcoides</taxon>
    </lineage>
</organism>
<evidence type="ECO:0000313" key="3">
    <source>
        <dbReference type="Proteomes" id="UP000194154"/>
    </source>
</evidence>
<dbReference type="OrthoDB" id="9763644at2"/>
<dbReference type="EMBL" id="CP021059">
    <property type="protein sequence ID" value="ARQ07315.1"/>
    <property type="molecule type" value="Genomic_DNA"/>
</dbReference>
<evidence type="ECO:0000313" key="2">
    <source>
        <dbReference type="EMBL" id="ARQ07315.1"/>
    </source>
</evidence>
<feature type="domain" description="Primase C-terminal 1" evidence="1">
    <location>
        <begin position="212"/>
        <end position="276"/>
    </location>
</feature>